<comment type="similarity">
    <text evidence="2">Belongs to the bacterial solute-binding protein 1 family.</text>
</comment>
<organism evidence="4 5">
    <name type="scientific">Paraburkholderia edwinii</name>
    <dbReference type="NCBI Taxonomy" id="2861782"/>
    <lineage>
        <taxon>Bacteria</taxon>
        <taxon>Pseudomonadati</taxon>
        <taxon>Pseudomonadota</taxon>
        <taxon>Betaproteobacteria</taxon>
        <taxon>Burkholderiales</taxon>
        <taxon>Burkholderiaceae</taxon>
        <taxon>Paraburkholderia</taxon>
    </lineage>
</organism>
<dbReference type="InterPro" id="IPR050490">
    <property type="entry name" value="Bact_solute-bd_prot1"/>
</dbReference>
<evidence type="ECO:0000256" key="3">
    <source>
        <dbReference type="SAM" id="SignalP"/>
    </source>
</evidence>
<evidence type="ECO:0000256" key="2">
    <source>
        <dbReference type="ARBA" id="ARBA00008520"/>
    </source>
</evidence>
<reference evidence="4 5" key="1">
    <citation type="submission" date="2021-07" db="EMBL/GenBank/DDBJ databases">
        <title>Paraburkholderia edwinii protects Aspergillus sp. from phenazines by acting as a toxin sponge.</title>
        <authorList>
            <person name="Dahlstrom K.M."/>
            <person name="Newman D.K."/>
        </authorList>
    </citation>
    <scope>NUCLEOTIDE SEQUENCE [LARGE SCALE GENOMIC DNA]</scope>
    <source>
        <strain evidence="4 5">Pe01</strain>
    </source>
</reference>
<evidence type="ECO:0000256" key="1">
    <source>
        <dbReference type="ARBA" id="ARBA00004418"/>
    </source>
</evidence>
<accession>A0ABX8UTY4</accession>
<dbReference type="PANTHER" id="PTHR43649:SF12">
    <property type="entry name" value="DIACETYLCHITOBIOSE BINDING PROTEIN DASA"/>
    <property type="match status" value="1"/>
</dbReference>
<dbReference type="Proteomes" id="UP000826462">
    <property type="component" value="Chromosome 2"/>
</dbReference>
<feature type="chain" id="PRO_5045698775" evidence="3">
    <location>
        <begin position="24"/>
        <end position="432"/>
    </location>
</feature>
<dbReference type="CDD" id="cd14748">
    <property type="entry name" value="PBP2_UgpB"/>
    <property type="match status" value="1"/>
</dbReference>
<comment type="subcellular location">
    <subcellularLocation>
        <location evidence="1">Periplasm</location>
    </subcellularLocation>
</comment>
<dbReference type="RefSeq" id="WP_219801181.1">
    <property type="nucleotide sequence ID" value="NZ_CP080096.1"/>
</dbReference>
<dbReference type="SUPFAM" id="SSF53850">
    <property type="entry name" value="Periplasmic binding protein-like II"/>
    <property type="match status" value="1"/>
</dbReference>
<keyword evidence="3" id="KW-0732">Signal</keyword>
<gene>
    <name evidence="4" type="ORF">KZJ38_32755</name>
</gene>
<dbReference type="InterPro" id="IPR006059">
    <property type="entry name" value="SBP"/>
</dbReference>
<sequence length="432" mass="46125">MNARRTRLKQMIGLLGLVGPGAAAFSIAPRAAAAAQTELSVLYAFPDVFRPSMEDLAKRFMAANPDIRVTYRAPAPEYEQVLQTVLREAVAGTQPDVVMQGLNGIRTLSDQQIAAPLDGFIAADKGFATQGFDDALLHAGTVKGKSFALPFAVSLPVLYYNADLVERAGGDPAHLPATWDGVIALAHKIGSLDANTGGMFYAWDETGNWMWQALVFSRGGTMLDSSERKVAFDGSEGRWAINQLARFVNEGRMPYLTHLAARQQFAAGGLGMVATSTAQLATIQKLAAGRFPVVVGPYPDLRAGTSKLPTGGNGLMITAKDAAKQQAAWRFLSFATRADEAADVAKRTGYFPPNDKAAVLMKDFYAANPNYAVAVGERSFATGWYAFPGPNGLKVIDVIKDNLESVASGKRAHEPDKVLADMAAQVAALLPK</sequence>
<protein>
    <submittedName>
        <fullName evidence="4">ABC transporter substrate-binding protein</fullName>
    </submittedName>
</protein>
<evidence type="ECO:0000313" key="5">
    <source>
        <dbReference type="Proteomes" id="UP000826462"/>
    </source>
</evidence>
<name>A0ABX8UTY4_9BURK</name>
<dbReference type="PANTHER" id="PTHR43649">
    <property type="entry name" value="ARABINOSE-BINDING PROTEIN-RELATED"/>
    <property type="match status" value="1"/>
</dbReference>
<dbReference type="EMBL" id="CP080096">
    <property type="protein sequence ID" value="QYD71752.1"/>
    <property type="molecule type" value="Genomic_DNA"/>
</dbReference>
<keyword evidence="5" id="KW-1185">Reference proteome</keyword>
<evidence type="ECO:0000313" key="4">
    <source>
        <dbReference type="EMBL" id="QYD71752.1"/>
    </source>
</evidence>
<proteinExistence type="inferred from homology"/>
<feature type="signal peptide" evidence="3">
    <location>
        <begin position="1"/>
        <end position="23"/>
    </location>
</feature>
<dbReference type="Pfam" id="PF13416">
    <property type="entry name" value="SBP_bac_8"/>
    <property type="match status" value="1"/>
</dbReference>
<dbReference type="Gene3D" id="3.40.190.10">
    <property type="entry name" value="Periplasmic binding protein-like II"/>
    <property type="match status" value="2"/>
</dbReference>